<dbReference type="GO" id="GO:0008831">
    <property type="term" value="F:dTDP-4-dehydrorhamnose reductase activity"/>
    <property type="evidence" value="ECO:0007669"/>
    <property type="project" value="UniProtKB-EC"/>
</dbReference>
<keyword evidence="6 8" id="KW-0560">Oxidoreductase</keyword>
<dbReference type="PANTHER" id="PTHR10491:SF4">
    <property type="entry name" value="METHIONINE ADENOSYLTRANSFERASE 2 SUBUNIT BETA"/>
    <property type="match status" value="1"/>
</dbReference>
<name>A0A7H1NPM6_9PROT</name>
<comment type="catalytic activity">
    <reaction evidence="5 6">
        <text>dTDP-beta-L-rhamnose + NADP(+) = dTDP-4-dehydro-beta-L-rhamnose + NADPH + H(+)</text>
        <dbReference type="Rhea" id="RHEA:21796"/>
        <dbReference type="ChEBI" id="CHEBI:15378"/>
        <dbReference type="ChEBI" id="CHEBI:57510"/>
        <dbReference type="ChEBI" id="CHEBI:57783"/>
        <dbReference type="ChEBI" id="CHEBI:58349"/>
        <dbReference type="ChEBI" id="CHEBI:62830"/>
        <dbReference type="EC" id="1.1.1.133"/>
    </reaction>
</comment>
<reference evidence="8 9" key="1">
    <citation type="submission" date="2020-08" db="EMBL/GenBank/DDBJ databases">
        <title>Complete genome sequence of Entomobacter blattae G55GP.</title>
        <authorList>
            <person name="Poehlein A."/>
            <person name="Guzman J."/>
            <person name="Daniel R."/>
            <person name="Vilcinskas A."/>
        </authorList>
    </citation>
    <scope>NUCLEOTIDE SEQUENCE [LARGE SCALE GENOMIC DNA]</scope>
    <source>
        <strain evidence="8 9">G55GP</strain>
    </source>
</reference>
<dbReference type="EMBL" id="CP060244">
    <property type="protein sequence ID" value="QNT77736.1"/>
    <property type="molecule type" value="Genomic_DNA"/>
</dbReference>
<dbReference type="GO" id="GO:0019305">
    <property type="term" value="P:dTDP-rhamnose biosynthetic process"/>
    <property type="evidence" value="ECO:0007669"/>
    <property type="project" value="UniProtKB-UniPathway"/>
</dbReference>
<dbReference type="Gene3D" id="3.90.25.10">
    <property type="entry name" value="UDP-galactose 4-epimerase, domain 1"/>
    <property type="match status" value="1"/>
</dbReference>
<evidence type="ECO:0000256" key="2">
    <source>
        <dbReference type="ARBA" id="ARBA00010944"/>
    </source>
</evidence>
<dbReference type="InterPro" id="IPR005913">
    <property type="entry name" value="dTDP_dehydrorham_reduct"/>
</dbReference>
<comment type="function">
    <text evidence="6">Catalyzes the reduction of dTDP-6-deoxy-L-lyxo-4-hexulose to yield dTDP-L-rhamnose.</text>
</comment>
<dbReference type="Gene3D" id="3.40.50.720">
    <property type="entry name" value="NAD(P)-binding Rossmann-like Domain"/>
    <property type="match status" value="1"/>
</dbReference>
<comment type="cofactor">
    <cofactor evidence="6">
        <name>Mg(2+)</name>
        <dbReference type="ChEBI" id="CHEBI:18420"/>
    </cofactor>
    <text evidence="6">Binds 1 Mg(2+) ion per monomer.</text>
</comment>
<accession>A0A7H1NPM6</accession>
<evidence type="ECO:0000256" key="4">
    <source>
        <dbReference type="ARBA" id="ARBA00017099"/>
    </source>
</evidence>
<dbReference type="SUPFAM" id="SSF51735">
    <property type="entry name" value="NAD(P)-binding Rossmann-fold domains"/>
    <property type="match status" value="1"/>
</dbReference>
<dbReference type="KEGG" id="ebla:JGUZn3_04870"/>
<evidence type="ECO:0000313" key="9">
    <source>
        <dbReference type="Proteomes" id="UP000516349"/>
    </source>
</evidence>
<evidence type="ECO:0000256" key="6">
    <source>
        <dbReference type="RuleBase" id="RU364082"/>
    </source>
</evidence>
<dbReference type="PANTHER" id="PTHR10491">
    <property type="entry name" value="DTDP-4-DEHYDRORHAMNOSE REDUCTASE"/>
    <property type="match status" value="1"/>
</dbReference>
<evidence type="ECO:0000256" key="1">
    <source>
        <dbReference type="ARBA" id="ARBA00004781"/>
    </source>
</evidence>
<dbReference type="UniPathway" id="UPA00124"/>
<gene>
    <name evidence="8" type="primary">rmlD_1</name>
    <name evidence="8" type="ORF">JGUZn3_04870</name>
</gene>
<dbReference type="CDD" id="cd05254">
    <property type="entry name" value="dTDP_HR_like_SDR_e"/>
    <property type="match status" value="1"/>
</dbReference>
<protein>
    <recommendedName>
        <fullName evidence="4 6">dTDP-4-dehydrorhamnose reductase</fullName>
        <ecNumber evidence="3 6">1.1.1.133</ecNumber>
    </recommendedName>
</protein>
<evidence type="ECO:0000256" key="3">
    <source>
        <dbReference type="ARBA" id="ARBA00012929"/>
    </source>
</evidence>
<dbReference type="EC" id="1.1.1.133" evidence="3 6"/>
<evidence type="ECO:0000313" key="8">
    <source>
        <dbReference type="EMBL" id="QNT77736.1"/>
    </source>
</evidence>
<evidence type="ECO:0000259" key="7">
    <source>
        <dbReference type="Pfam" id="PF04321"/>
    </source>
</evidence>
<proteinExistence type="inferred from homology"/>
<sequence length="300" mass="33317">MDMFRLHGKTILVTGGNGQLATSLEKLGQANVKRVGRPELDLEKPQTLKAAIEKYKPDYVVNAAAWTAVDAAETNEEQAKDANCTGPRYLAELCAERQIPFIHVSTDYVFDGEKGGPYKETDEPHPKTVYGSTKLAGEKAVLSAWERSIILRTAWVYSAHGKNFVKTMLVVGSKNPQLKVVGDQYGNPTSSDDLAKAILEIIFKIEETGWQKQYGGVFHAVGTGDATWHELAVAALQQARHHGQEMPEVLAITTEEWPTPAHRPSDSRLNTDKLQEVFGVRLPAWQESIRKIVDEYFKTV</sequence>
<keyword evidence="6" id="KW-0521">NADP</keyword>
<dbReference type="InterPro" id="IPR036291">
    <property type="entry name" value="NAD(P)-bd_dom_sf"/>
</dbReference>
<dbReference type="Proteomes" id="UP000516349">
    <property type="component" value="Chromosome"/>
</dbReference>
<keyword evidence="9" id="KW-1185">Reference proteome</keyword>
<dbReference type="Pfam" id="PF04321">
    <property type="entry name" value="RmlD_sub_bind"/>
    <property type="match status" value="1"/>
</dbReference>
<organism evidence="8 9">
    <name type="scientific">Entomobacter blattae</name>
    <dbReference type="NCBI Taxonomy" id="2762277"/>
    <lineage>
        <taxon>Bacteria</taxon>
        <taxon>Pseudomonadati</taxon>
        <taxon>Pseudomonadota</taxon>
        <taxon>Alphaproteobacteria</taxon>
        <taxon>Acetobacterales</taxon>
        <taxon>Acetobacteraceae</taxon>
        <taxon>Entomobacter</taxon>
    </lineage>
</organism>
<dbReference type="InterPro" id="IPR029903">
    <property type="entry name" value="RmlD-like-bd"/>
</dbReference>
<dbReference type="RefSeq" id="WP_203414161.1">
    <property type="nucleotide sequence ID" value="NZ_CP060244.1"/>
</dbReference>
<evidence type="ECO:0000256" key="5">
    <source>
        <dbReference type="ARBA" id="ARBA00048200"/>
    </source>
</evidence>
<feature type="domain" description="RmlD-like substrate binding" evidence="7">
    <location>
        <begin position="10"/>
        <end position="296"/>
    </location>
</feature>
<dbReference type="NCBIfam" id="TIGR01214">
    <property type="entry name" value="rmlD"/>
    <property type="match status" value="1"/>
</dbReference>
<comment type="pathway">
    <text evidence="1 6">Carbohydrate biosynthesis; dTDP-L-rhamnose biosynthesis.</text>
</comment>
<dbReference type="AlphaFoldDB" id="A0A7H1NPM6"/>
<comment type="similarity">
    <text evidence="2 6">Belongs to the dTDP-4-dehydrorhamnose reductase family.</text>
</comment>